<dbReference type="EMBL" id="JAUKUC010000001">
    <property type="protein sequence ID" value="MDO1512361.1"/>
    <property type="molecule type" value="Genomic_DNA"/>
</dbReference>
<dbReference type="RefSeq" id="WP_304435454.1">
    <property type="nucleotide sequence ID" value="NZ_JAUKUC010000001.1"/>
</dbReference>
<dbReference type="EMBL" id="JAUKUC010000001">
    <property type="protein sequence ID" value="MDO1512372.1"/>
    <property type="molecule type" value="Genomic_DNA"/>
</dbReference>
<keyword evidence="3" id="KW-1185">Reference proteome</keyword>
<reference evidence="1" key="1">
    <citation type="journal article" date="2014" name="Int. J. Syst. Evol. Microbiol.">
        <title>Complete genome of a new Firmicutes species belonging to the dominant human colonic microbiota ('Ruminococcus bicirculans') reveals two chromosomes and a selective capacity to utilize plant glucans.</title>
        <authorList>
            <consortium name="NISC Comparative Sequencing Program"/>
            <person name="Wegmann U."/>
            <person name="Louis P."/>
            <person name="Goesmann A."/>
            <person name="Henrissat B."/>
            <person name="Duncan S.H."/>
            <person name="Flint H.J."/>
        </authorList>
    </citation>
    <scope>NUCLEOTIDE SEQUENCE</scope>
    <source>
        <strain evidence="1">CECT 8869</strain>
    </source>
</reference>
<accession>A0ABT8RNB6</accession>
<evidence type="ECO:0000313" key="1">
    <source>
        <dbReference type="EMBL" id="MDO1512361.1"/>
    </source>
</evidence>
<name>A0ABT8RNB6_9FLAO</name>
<comment type="caution">
    <text evidence="1">The sequence shown here is derived from an EMBL/GenBank/DDBJ whole genome shotgun (WGS) entry which is preliminary data.</text>
</comment>
<organism evidence="1 3">
    <name type="scientific">Maribacter confluentis</name>
    <dbReference type="NCBI Taxonomy" id="1656093"/>
    <lineage>
        <taxon>Bacteria</taxon>
        <taxon>Pseudomonadati</taxon>
        <taxon>Bacteroidota</taxon>
        <taxon>Flavobacteriia</taxon>
        <taxon>Flavobacteriales</taxon>
        <taxon>Flavobacteriaceae</taxon>
        <taxon>Maribacter</taxon>
    </lineage>
</organism>
<evidence type="ECO:0000313" key="3">
    <source>
        <dbReference type="Proteomes" id="UP001168579"/>
    </source>
</evidence>
<proteinExistence type="predicted"/>
<sequence length="116" mass="13839">MNIELIDDFKILSNEDGGLMDFYHTFRLKISGKDKDRMIDEIKASIGYTDSIQEYRYLPSEAEYRYHGDTLKANYQTEREYRREIFYPNGQGYTPTYKIISISKSKNELKFEHILD</sequence>
<protein>
    <submittedName>
        <fullName evidence="1">Uncharacterized protein</fullName>
    </submittedName>
</protein>
<reference evidence="1" key="2">
    <citation type="submission" date="2023-06" db="EMBL/GenBank/DDBJ databases">
        <authorList>
            <person name="Lucena T."/>
            <person name="Sun Q."/>
        </authorList>
    </citation>
    <scope>NUCLEOTIDE SEQUENCE</scope>
    <source>
        <strain evidence="1">CECT 8869</strain>
    </source>
</reference>
<evidence type="ECO:0000313" key="2">
    <source>
        <dbReference type="EMBL" id="MDO1512372.1"/>
    </source>
</evidence>
<gene>
    <name evidence="1" type="ORF">Q2T41_06800</name>
    <name evidence="2" type="ORF">Q2T41_06855</name>
</gene>
<dbReference type="Proteomes" id="UP001168579">
    <property type="component" value="Unassembled WGS sequence"/>
</dbReference>